<dbReference type="PANTHER" id="PTHR45801">
    <property type="entry name" value="OS07G0101800 PROTEIN"/>
    <property type="match status" value="1"/>
</dbReference>
<dbReference type="GO" id="GO:0008270">
    <property type="term" value="F:zinc ion binding"/>
    <property type="evidence" value="ECO:0007669"/>
    <property type="project" value="UniProtKB-KW"/>
</dbReference>
<evidence type="ECO:0000256" key="3">
    <source>
        <dbReference type="ARBA" id="ARBA00022771"/>
    </source>
</evidence>
<keyword evidence="6" id="KW-0804">Transcription</keyword>
<evidence type="ECO:0000313" key="12">
    <source>
        <dbReference type="Proteomes" id="UP001632038"/>
    </source>
</evidence>
<dbReference type="InterPro" id="IPR052426">
    <property type="entry name" value="Plant_dev_regulator"/>
</dbReference>
<keyword evidence="5" id="KW-0805">Transcription regulation</keyword>
<keyword evidence="7" id="KW-0539">Nucleus</keyword>
<evidence type="ECO:0000256" key="6">
    <source>
        <dbReference type="ARBA" id="ARBA00023163"/>
    </source>
</evidence>
<comment type="subcellular location">
    <subcellularLocation>
        <location evidence="1">Nucleus</location>
    </subcellularLocation>
</comment>
<evidence type="ECO:0000313" key="11">
    <source>
        <dbReference type="EMBL" id="KAL3620615.1"/>
    </source>
</evidence>
<accession>A0ABD3BT41</accession>
<dbReference type="InterPro" id="IPR036236">
    <property type="entry name" value="Znf_C2H2_sf"/>
</dbReference>
<evidence type="ECO:0000256" key="5">
    <source>
        <dbReference type="ARBA" id="ARBA00023015"/>
    </source>
</evidence>
<evidence type="ECO:0000256" key="8">
    <source>
        <dbReference type="PROSITE-ProRule" id="PRU00042"/>
    </source>
</evidence>
<dbReference type="Pfam" id="PF13912">
    <property type="entry name" value="zf-C2H2_6"/>
    <property type="match status" value="1"/>
</dbReference>
<gene>
    <name evidence="11" type="ORF">CASFOL_035527</name>
</gene>
<keyword evidence="4" id="KW-0862">Zinc</keyword>
<dbReference type="Proteomes" id="UP001632038">
    <property type="component" value="Unassembled WGS sequence"/>
</dbReference>
<evidence type="ECO:0000256" key="7">
    <source>
        <dbReference type="ARBA" id="ARBA00023242"/>
    </source>
</evidence>
<feature type="region of interest" description="Disordered" evidence="9">
    <location>
        <begin position="43"/>
        <end position="74"/>
    </location>
</feature>
<reference evidence="12" key="1">
    <citation type="journal article" date="2024" name="IScience">
        <title>Strigolactones Initiate the Formation of Haustorium-like Structures in Castilleja.</title>
        <authorList>
            <person name="Buerger M."/>
            <person name="Peterson D."/>
            <person name="Chory J."/>
        </authorList>
    </citation>
    <scope>NUCLEOTIDE SEQUENCE [LARGE SCALE GENOMIC DNA]</scope>
</reference>
<dbReference type="PROSITE" id="PS50157">
    <property type="entry name" value="ZINC_FINGER_C2H2_2"/>
    <property type="match status" value="1"/>
</dbReference>
<name>A0ABD3BT41_9LAMI</name>
<evidence type="ECO:0000256" key="2">
    <source>
        <dbReference type="ARBA" id="ARBA00022723"/>
    </source>
</evidence>
<feature type="domain" description="C2H2-type" evidence="10">
    <location>
        <begin position="23"/>
        <end position="50"/>
    </location>
</feature>
<evidence type="ECO:0000256" key="4">
    <source>
        <dbReference type="ARBA" id="ARBA00022833"/>
    </source>
</evidence>
<evidence type="ECO:0000259" key="10">
    <source>
        <dbReference type="PROSITE" id="PS50157"/>
    </source>
</evidence>
<dbReference type="PANTHER" id="PTHR45801:SF117">
    <property type="entry name" value="OS07G0417400 PROTEIN"/>
    <property type="match status" value="1"/>
</dbReference>
<dbReference type="Gene3D" id="3.30.160.60">
    <property type="entry name" value="Classic Zinc Finger"/>
    <property type="match status" value="1"/>
</dbReference>
<sequence>MEYSHQQELTNRSDDSLGVGRLYECVFCKRGFNTAQALGGHMNIHRRDKVKKNKSSSTYNQEEEEKKHHQRFSSYDQNIMPASSSSYYNHDHFVYDHKPRSTNNPKRFQGSTSYFRDDQRDQKDDLDLELRLGL</sequence>
<keyword evidence="2" id="KW-0479">Metal-binding</keyword>
<dbReference type="GO" id="GO:0005634">
    <property type="term" value="C:nucleus"/>
    <property type="evidence" value="ECO:0007669"/>
    <property type="project" value="UniProtKB-SubCell"/>
</dbReference>
<dbReference type="AlphaFoldDB" id="A0ABD3BT41"/>
<comment type="caution">
    <text evidence="11">The sequence shown here is derived from an EMBL/GenBank/DDBJ whole genome shotgun (WGS) entry which is preliminary data.</text>
</comment>
<feature type="region of interest" description="Disordered" evidence="9">
    <location>
        <begin position="94"/>
        <end position="122"/>
    </location>
</feature>
<proteinExistence type="predicted"/>
<evidence type="ECO:0000256" key="1">
    <source>
        <dbReference type="ARBA" id="ARBA00004123"/>
    </source>
</evidence>
<dbReference type="PROSITE" id="PS00028">
    <property type="entry name" value="ZINC_FINGER_C2H2_1"/>
    <property type="match status" value="1"/>
</dbReference>
<feature type="compositionally biased region" description="Polar residues" evidence="9">
    <location>
        <begin position="101"/>
        <end position="114"/>
    </location>
</feature>
<feature type="compositionally biased region" description="Basic residues" evidence="9">
    <location>
        <begin position="43"/>
        <end position="54"/>
    </location>
</feature>
<keyword evidence="3 8" id="KW-0863">Zinc-finger</keyword>
<dbReference type="EMBL" id="JAVIJP010000066">
    <property type="protein sequence ID" value="KAL3620615.1"/>
    <property type="molecule type" value="Genomic_DNA"/>
</dbReference>
<organism evidence="11 12">
    <name type="scientific">Castilleja foliolosa</name>
    <dbReference type="NCBI Taxonomy" id="1961234"/>
    <lineage>
        <taxon>Eukaryota</taxon>
        <taxon>Viridiplantae</taxon>
        <taxon>Streptophyta</taxon>
        <taxon>Embryophyta</taxon>
        <taxon>Tracheophyta</taxon>
        <taxon>Spermatophyta</taxon>
        <taxon>Magnoliopsida</taxon>
        <taxon>eudicotyledons</taxon>
        <taxon>Gunneridae</taxon>
        <taxon>Pentapetalae</taxon>
        <taxon>asterids</taxon>
        <taxon>lamiids</taxon>
        <taxon>Lamiales</taxon>
        <taxon>Orobanchaceae</taxon>
        <taxon>Pedicularideae</taxon>
        <taxon>Castillejinae</taxon>
        <taxon>Castilleja</taxon>
    </lineage>
</organism>
<dbReference type="SUPFAM" id="SSF57667">
    <property type="entry name" value="beta-beta-alpha zinc fingers"/>
    <property type="match status" value="1"/>
</dbReference>
<evidence type="ECO:0000256" key="9">
    <source>
        <dbReference type="SAM" id="MobiDB-lite"/>
    </source>
</evidence>
<dbReference type="InterPro" id="IPR013087">
    <property type="entry name" value="Znf_C2H2_type"/>
</dbReference>
<keyword evidence="12" id="KW-1185">Reference proteome</keyword>
<protein>
    <recommendedName>
        <fullName evidence="10">C2H2-type domain-containing protein</fullName>
    </recommendedName>
</protein>